<proteinExistence type="predicted"/>
<evidence type="ECO:0000313" key="1">
    <source>
        <dbReference type="EMBL" id="XCG63154.1"/>
    </source>
</evidence>
<sequence>MTSAWFGGGTSRGSGADLDAARSAIDGAAQALLDLDTRQGYVDDALRTAREFADPMSTDDLQRQWRTITEKCFAASAAYLDATAKFPLVDSMGRDNRVLDVGAARRAFLDAHRAMADASTAVDSFYRAHRERIDAAARAAAAVPSQIAAARRAANKVVEQAGEVGSANPALLDLRTVTGSLDALTAALATLEAATHPRAQQTAALAVTEAAERLSAALDDAPRLAERARSAVPSVRTRLQALDTRLERLPVAQSALWREFNQASSADLAQHHHRAEHLLTEARSTLTDAERAIGDGDPESAHDAIDAARRLAHQVDGLIDDVTHRLERLRAIRDDPGQAEAKVRFSIRDAQRLVVDRGLAGEWGSVLDAQTARVDRAVAALQGVHPDYWALVRELDAVHDFVRDVVERVRQSARQGGAGPGGR</sequence>
<organism evidence="1">
    <name type="scientific">Nakamurella sp. A5-74</name>
    <dbReference type="NCBI Taxonomy" id="3158264"/>
    <lineage>
        <taxon>Bacteria</taxon>
        <taxon>Bacillati</taxon>
        <taxon>Actinomycetota</taxon>
        <taxon>Actinomycetes</taxon>
        <taxon>Nakamurellales</taxon>
        <taxon>Nakamurellaceae</taxon>
        <taxon>Nakamurella</taxon>
    </lineage>
</organism>
<dbReference type="AlphaFoldDB" id="A0AAU8DME1"/>
<name>A0AAU8DME1_9ACTN</name>
<reference evidence="1" key="1">
    <citation type="submission" date="2024-05" db="EMBL/GenBank/DDBJ databases">
        <authorList>
            <person name="Cai S.Y."/>
            <person name="Jin L.M."/>
            <person name="Li H.R."/>
        </authorList>
    </citation>
    <scope>NUCLEOTIDE SEQUENCE</scope>
    <source>
        <strain evidence="1">A5-74</strain>
    </source>
</reference>
<accession>A0AAU8DME1</accession>
<dbReference type="EMBL" id="CP159218">
    <property type="protein sequence ID" value="XCG63154.1"/>
    <property type="molecule type" value="Genomic_DNA"/>
</dbReference>
<gene>
    <name evidence="1" type="ORF">ABLG96_18400</name>
</gene>
<protein>
    <submittedName>
        <fullName evidence="1">Uncharacterized protein</fullName>
    </submittedName>
</protein>
<dbReference type="RefSeq" id="WP_353648769.1">
    <property type="nucleotide sequence ID" value="NZ_CP159218.1"/>
</dbReference>